<organism evidence="2 3">
    <name type="scientific">Babesia caballi</name>
    <dbReference type="NCBI Taxonomy" id="5871"/>
    <lineage>
        <taxon>Eukaryota</taxon>
        <taxon>Sar</taxon>
        <taxon>Alveolata</taxon>
        <taxon>Apicomplexa</taxon>
        <taxon>Aconoidasida</taxon>
        <taxon>Piroplasmida</taxon>
        <taxon>Babesiidae</taxon>
        <taxon>Babesia</taxon>
    </lineage>
</organism>
<name>A0AAV4LUB3_BABCB</name>
<feature type="region of interest" description="Disordered" evidence="1">
    <location>
        <begin position="465"/>
        <end position="495"/>
    </location>
</feature>
<protein>
    <submittedName>
        <fullName evidence="2">Transcription factor with AP2 domain</fullName>
    </submittedName>
</protein>
<evidence type="ECO:0000256" key="1">
    <source>
        <dbReference type="SAM" id="MobiDB-lite"/>
    </source>
</evidence>
<accession>A0AAV4LUB3</accession>
<reference evidence="2 3" key="1">
    <citation type="submission" date="2021-06" db="EMBL/GenBank/DDBJ databases">
        <title>Genome sequence of Babesia caballi.</title>
        <authorList>
            <person name="Yamagishi J."/>
            <person name="Kidaka T."/>
            <person name="Ochi A."/>
        </authorList>
    </citation>
    <scope>NUCLEOTIDE SEQUENCE [LARGE SCALE GENOMIC DNA]</scope>
    <source>
        <strain evidence="2">USDA-D6B2</strain>
    </source>
</reference>
<feature type="compositionally biased region" description="Basic and acidic residues" evidence="1">
    <location>
        <begin position="473"/>
        <end position="482"/>
    </location>
</feature>
<dbReference type="RefSeq" id="XP_067715234.1">
    <property type="nucleotide sequence ID" value="XM_067859133.1"/>
</dbReference>
<comment type="caution">
    <text evidence="2">The sequence shown here is derived from an EMBL/GenBank/DDBJ whole genome shotgun (WGS) entry which is preliminary data.</text>
</comment>
<dbReference type="Gene3D" id="1.20.5.2050">
    <property type="match status" value="1"/>
</dbReference>
<evidence type="ECO:0000313" key="3">
    <source>
        <dbReference type="Proteomes" id="UP001497744"/>
    </source>
</evidence>
<evidence type="ECO:0000313" key="2">
    <source>
        <dbReference type="EMBL" id="GIX63165.1"/>
    </source>
</evidence>
<sequence>MSQPVQMEQMQLDATTYGMAYHDPFMGYVTPESYGAFPTNNMVSTQGVCYYDESYGTPKYDFMNATCYQPSAGEQNSAAAAGMFMCMDSTMTPAPEYNTPMMYGMMDMGYCSPGESTYYGVPSLAATQIVSTTKGDFGDDAKSFADCSTAATTPNLEPSMQPEVLDDGFDLGYGYNFSGAAMGLHPASVVEPSGDYYGSYHTGLNVEDFMSNRRDTDLFAHDAIIVEIANEIASNVQFLPDKEASGKYSLDKNHPIHCVWRDLNRGHCSWRCRWWENGKRLSKNFNVKRFGEREAMWMAIAMKIRNSTPVERFQLLKEQREAVRNYSELSKQQAGDASVDPSLVERMATIVPTMEQSPRRKRPCVNNVKAAQKANWARLGWTYIVVPDRRAGGTSVVCRLCAKTTKCSRSRNLQQAHIMHLIRMHKNPWKRYLATDGLTKMCRSALDALYEQQGFTADSEWKLRSGILPPEPQPEHELELEHGFSSIDNFGSDEE</sequence>
<gene>
    <name evidence="2" type="ORF">BcabD6B2_26000</name>
</gene>
<proteinExistence type="predicted"/>
<keyword evidence="3" id="KW-1185">Reference proteome</keyword>
<dbReference type="EMBL" id="BPLF01000002">
    <property type="protein sequence ID" value="GIX63165.1"/>
    <property type="molecule type" value="Genomic_DNA"/>
</dbReference>
<dbReference type="AlphaFoldDB" id="A0AAV4LUB3"/>
<dbReference type="Proteomes" id="UP001497744">
    <property type="component" value="Unassembled WGS sequence"/>
</dbReference>
<dbReference type="GeneID" id="94194646"/>